<keyword evidence="1" id="KW-1133">Transmembrane helix</keyword>
<protein>
    <submittedName>
        <fullName evidence="2">Uncharacterized protein</fullName>
    </submittedName>
</protein>
<accession>A0A1H6BFG0</accession>
<feature type="transmembrane region" description="Helical" evidence="1">
    <location>
        <begin position="197"/>
        <end position="215"/>
    </location>
</feature>
<feature type="transmembrane region" description="Helical" evidence="1">
    <location>
        <begin position="59"/>
        <end position="78"/>
    </location>
</feature>
<evidence type="ECO:0000256" key="1">
    <source>
        <dbReference type="SAM" id="Phobius"/>
    </source>
</evidence>
<feature type="transmembrane region" description="Helical" evidence="1">
    <location>
        <begin position="235"/>
        <end position="259"/>
    </location>
</feature>
<sequence>MARVKRSEPGDKRNPRIPNFGISYAVLPSPSRTLMLRRRGKLRMVSGIWSYVPSFDGQTTASIVIGIVVSFWTYWLSYKRTIGAQDERVRSTSNELISSVIKRVAVEREVMSHVQFRTIRRAKAYRAQIDNDRLISFDDARAVVLSDVIDNNFLDQVAKSAIIDLLDKSGEDRPALTEIDSKNPAEDKRIRLKRTQLRLAALSFGAAATLSINAVSNWLRRYGNEIEFVGPAELAMLFSIIAAAAIVLLGSYLVIPWWLRKSEEQQMANKQALLKE</sequence>
<dbReference type="EMBL" id="FNUY01000007">
    <property type="protein sequence ID" value="SEG59533.1"/>
    <property type="molecule type" value="Genomic_DNA"/>
</dbReference>
<keyword evidence="3" id="KW-1185">Reference proteome</keyword>
<dbReference type="AlphaFoldDB" id="A0A1H6BFG0"/>
<reference evidence="2 3" key="1">
    <citation type="submission" date="2016-10" db="EMBL/GenBank/DDBJ databases">
        <authorList>
            <person name="de Groot N.N."/>
        </authorList>
    </citation>
    <scope>NUCLEOTIDE SEQUENCE [LARGE SCALE GENOMIC DNA]</scope>
    <source>
        <strain evidence="2 3">DSM 26656</strain>
    </source>
</reference>
<evidence type="ECO:0000313" key="3">
    <source>
        <dbReference type="Proteomes" id="UP000236743"/>
    </source>
</evidence>
<gene>
    <name evidence="2" type="ORF">SAMN04488115_107202</name>
</gene>
<keyword evidence="1" id="KW-0472">Membrane</keyword>
<evidence type="ECO:0000313" key="2">
    <source>
        <dbReference type="EMBL" id="SEG59533.1"/>
    </source>
</evidence>
<dbReference type="Proteomes" id="UP000236743">
    <property type="component" value="Unassembled WGS sequence"/>
</dbReference>
<proteinExistence type="predicted"/>
<name>A0A1H6BFG0_9HYPH</name>
<keyword evidence="1" id="KW-0812">Transmembrane</keyword>
<organism evidence="2 3">
    <name type="scientific">Bosea lathyri</name>
    <dbReference type="NCBI Taxonomy" id="1036778"/>
    <lineage>
        <taxon>Bacteria</taxon>
        <taxon>Pseudomonadati</taxon>
        <taxon>Pseudomonadota</taxon>
        <taxon>Alphaproteobacteria</taxon>
        <taxon>Hyphomicrobiales</taxon>
        <taxon>Boseaceae</taxon>
        <taxon>Bosea</taxon>
    </lineage>
</organism>